<dbReference type="Pfam" id="PF00067">
    <property type="entry name" value="p450"/>
    <property type="match status" value="1"/>
</dbReference>
<organism evidence="1 2">
    <name type="scientific">Clohesyomyces aquaticus</name>
    <dbReference type="NCBI Taxonomy" id="1231657"/>
    <lineage>
        <taxon>Eukaryota</taxon>
        <taxon>Fungi</taxon>
        <taxon>Dikarya</taxon>
        <taxon>Ascomycota</taxon>
        <taxon>Pezizomycotina</taxon>
        <taxon>Dothideomycetes</taxon>
        <taxon>Pleosporomycetidae</taxon>
        <taxon>Pleosporales</taxon>
        <taxon>Lindgomycetaceae</taxon>
        <taxon>Clohesyomyces</taxon>
    </lineage>
</organism>
<sequence>MKVATHPHAQWQGAAIPPKTLLFLNSWACARDPFVFDNLDEFAPEMWMDGEQTASKYQFAFGIGGRINPKVVDPLLGLLARENPIAAPVATAVRFIPRNRGRTRLMLAVQD</sequence>
<accession>A0A1Y1ZYL3</accession>
<dbReference type="InterPro" id="IPR001128">
    <property type="entry name" value="Cyt_P450"/>
</dbReference>
<proteinExistence type="predicted"/>
<dbReference type="GO" id="GO:0016705">
    <property type="term" value="F:oxidoreductase activity, acting on paired donors, with incorporation or reduction of molecular oxygen"/>
    <property type="evidence" value="ECO:0007669"/>
    <property type="project" value="InterPro"/>
</dbReference>
<keyword evidence="2" id="KW-1185">Reference proteome</keyword>
<dbReference type="GO" id="GO:0004497">
    <property type="term" value="F:monooxygenase activity"/>
    <property type="evidence" value="ECO:0007669"/>
    <property type="project" value="InterPro"/>
</dbReference>
<dbReference type="SUPFAM" id="SSF48264">
    <property type="entry name" value="Cytochrome P450"/>
    <property type="match status" value="1"/>
</dbReference>
<dbReference type="Gene3D" id="1.10.630.10">
    <property type="entry name" value="Cytochrome P450"/>
    <property type="match status" value="1"/>
</dbReference>
<dbReference type="InterPro" id="IPR036396">
    <property type="entry name" value="Cyt_P450_sf"/>
</dbReference>
<gene>
    <name evidence="1" type="ORF">BCR34DRAFT_559069</name>
</gene>
<evidence type="ECO:0000313" key="1">
    <source>
        <dbReference type="EMBL" id="ORY15349.1"/>
    </source>
</evidence>
<dbReference type="EMBL" id="MCFA01000026">
    <property type="protein sequence ID" value="ORY15349.1"/>
    <property type="molecule type" value="Genomic_DNA"/>
</dbReference>
<comment type="caution">
    <text evidence="1">The sequence shown here is derived from an EMBL/GenBank/DDBJ whole genome shotgun (WGS) entry which is preliminary data.</text>
</comment>
<evidence type="ECO:0000313" key="2">
    <source>
        <dbReference type="Proteomes" id="UP000193144"/>
    </source>
</evidence>
<dbReference type="GO" id="GO:0020037">
    <property type="term" value="F:heme binding"/>
    <property type="evidence" value="ECO:0007669"/>
    <property type="project" value="InterPro"/>
</dbReference>
<protein>
    <submittedName>
        <fullName evidence="1">Uncharacterized protein</fullName>
    </submittedName>
</protein>
<dbReference type="GO" id="GO:0005506">
    <property type="term" value="F:iron ion binding"/>
    <property type="evidence" value="ECO:0007669"/>
    <property type="project" value="InterPro"/>
</dbReference>
<dbReference type="AlphaFoldDB" id="A0A1Y1ZYL3"/>
<reference evidence="1 2" key="1">
    <citation type="submission" date="2016-07" db="EMBL/GenBank/DDBJ databases">
        <title>Pervasive Adenine N6-methylation of Active Genes in Fungi.</title>
        <authorList>
            <consortium name="DOE Joint Genome Institute"/>
            <person name="Mondo S.J."/>
            <person name="Dannebaum R.O."/>
            <person name="Kuo R.C."/>
            <person name="Labutti K."/>
            <person name="Haridas S."/>
            <person name="Kuo A."/>
            <person name="Salamov A."/>
            <person name="Ahrendt S.R."/>
            <person name="Lipzen A."/>
            <person name="Sullivan W."/>
            <person name="Andreopoulos W.B."/>
            <person name="Clum A."/>
            <person name="Lindquist E."/>
            <person name="Daum C."/>
            <person name="Ramamoorthy G.K."/>
            <person name="Gryganskyi A."/>
            <person name="Culley D."/>
            <person name="Magnuson J.K."/>
            <person name="James T.Y."/>
            <person name="O'Malley M.A."/>
            <person name="Stajich J.E."/>
            <person name="Spatafora J.W."/>
            <person name="Visel A."/>
            <person name="Grigoriev I.V."/>
        </authorList>
    </citation>
    <scope>NUCLEOTIDE SEQUENCE [LARGE SCALE GENOMIC DNA]</scope>
    <source>
        <strain evidence="1 2">CBS 115471</strain>
    </source>
</reference>
<dbReference type="OrthoDB" id="1055148at2759"/>
<name>A0A1Y1ZYL3_9PLEO</name>
<dbReference type="Proteomes" id="UP000193144">
    <property type="component" value="Unassembled WGS sequence"/>
</dbReference>
<dbReference type="STRING" id="1231657.A0A1Y1ZYL3"/>